<gene>
    <name evidence="1" type="ORF">DM01DRAFT_158802</name>
</gene>
<dbReference type="AlphaFoldDB" id="A0A1X2GDU8"/>
<sequence length="170" mass="19022">MSLQKIHPDSLLLPISYIPCWAKVLLSVRKAQTAAPAGLRDSCTIKDILEPAPTTAVSYFQTAPSLKRNRRWPDRRLIDDSQSRMKANTLFSTLQGQLNAVEIDSNMSLLHSVTGANDSPNPYLTPYHQNIASLLIYFKKSDQVPFCLLIDPTIAKVPLFHLAMSTMFHV</sequence>
<accession>A0A1X2GDU8</accession>
<protein>
    <submittedName>
        <fullName evidence="1">Uncharacterized protein</fullName>
    </submittedName>
</protein>
<evidence type="ECO:0000313" key="2">
    <source>
        <dbReference type="Proteomes" id="UP000242146"/>
    </source>
</evidence>
<name>A0A1X2GDU8_9FUNG</name>
<reference evidence="1 2" key="1">
    <citation type="submission" date="2016-07" db="EMBL/GenBank/DDBJ databases">
        <title>Pervasive Adenine N6-methylation of Active Genes in Fungi.</title>
        <authorList>
            <consortium name="DOE Joint Genome Institute"/>
            <person name="Mondo S.J."/>
            <person name="Dannebaum R.O."/>
            <person name="Kuo R.C."/>
            <person name="Labutti K."/>
            <person name="Haridas S."/>
            <person name="Kuo A."/>
            <person name="Salamov A."/>
            <person name="Ahrendt S.R."/>
            <person name="Lipzen A."/>
            <person name="Sullivan W."/>
            <person name="Andreopoulos W.B."/>
            <person name="Clum A."/>
            <person name="Lindquist E."/>
            <person name="Daum C."/>
            <person name="Ramamoorthy G.K."/>
            <person name="Gryganskyi A."/>
            <person name="Culley D."/>
            <person name="Magnuson J.K."/>
            <person name="James T.Y."/>
            <person name="O'Malley M.A."/>
            <person name="Stajich J.E."/>
            <person name="Spatafora J.W."/>
            <person name="Visel A."/>
            <person name="Grigoriev I.V."/>
        </authorList>
    </citation>
    <scope>NUCLEOTIDE SEQUENCE [LARGE SCALE GENOMIC DNA]</scope>
    <source>
        <strain evidence="1 2">NRRL 3301</strain>
    </source>
</reference>
<comment type="caution">
    <text evidence="1">The sequence shown here is derived from an EMBL/GenBank/DDBJ whole genome shotgun (WGS) entry which is preliminary data.</text>
</comment>
<dbReference type="Proteomes" id="UP000242146">
    <property type="component" value="Unassembled WGS sequence"/>
</dbReference>
<keyword evidence="2" id="KW-1185">Reference proteome</keyword>
<dbReference type="EMBL" id="MCGT01000020">
    <property type="protein sequence ID" value="ORX51583.1"/>
    <property type="molecule type" value="Genomic_DNA"/>
</dbReference>
<proteinExistence type="predicted"/>
<evidence type="ECO:0000313" key="1">
    <source>
        <dbReference type="EMBL" id="ORX51583.1"/>
    </source>
</evidence>
<organism evidence="1 2">
    <name type="scientific">Hesseltinella vesiculosa</name>
    <dbReference type="NCBI Taxonomy" id="101127"/>
    <lineage>
        <taxon>Eukaryota</taxon>
        <taxon>Fungi</taxon>
        <taxon>Fungi incertae sedis</taxon>
        <taxon>Mucoromycota</taxon>
        <taxon>Mucoromycotina</taxon>
        <taxon>Mucoromycetes</taxon>
        <taxon>Mucorales</taxon>
        <taxon>Cunninghamellaceae</taxon>
        <taxon>Hesseltinella</taxon>
    </lineage>
</organism>